<dbReference type="Proteomes" id="UP001056873">
    <property type="component" value="Chromosome"/>
</dbReference>
<reference evidence="1" key="1">
    <citation type="journal article" date="2022" name="BMC Genomics">
        <title>Genome sequence of the entomopathogenic Serratia entomophila isolate 626 and characterisation of the species specific itaconate degradation pathway.</title>
        <authorList>
            <person name="Vaughan A.L."/>
            <person name="Altermann E."/>
            <person name="Glare T.R."/>
            <person name="Hurst M.R.H."/>
        </authorList>
    </citation>
    <scope>NUCLEOTIDE SEQUENCE</scope>
    <source>
        <strain evidence="1">626</strain>
    </source>
</reference>
<keyword evidence="2" id="KW-1185">Reference proteome</keyword>
<dbReference type="RefSeq" id="WP_234590169.1">
    <property type="nucleotide sequence ID" value="NZ_CAMIPG010000002.1"/>
</dbReference>
<dbReference type="SUPFAM" id="SSF53448">
    <property type="entry name" value="Nucleotide-diphospho-sugar transferases"/>
    <property type="match status" value="1"/>
</dbReference>
<keyword evidence="1" id="KW-0808">Transferase</keyword>
<evidence type="ECO:0000313" key="2">
    <source>
        <dbReference type="Proteomes" id="UP001056873"/>
    </source>
</evidence>
<sequence length="296" mass="34294">MIENYSVSILIVLYNKKLNESKTLKSLLSYKISNAELFIANNGPKNLEVGDDDFYNQLVEHFEKVQIANFIENRPLSVIYNDFIKSNAFSERFVLLDDDSDLPEKFINSINSKDDDFDLELPRIKSVVDGVTYYPLEHGRVITEDKDNLDVQSTISIGSGLIIRRSLVEKFSDAGRELFDERFALYGVDYSLFRIMRKIKVKNKIDFNIRTHSYINHSLSRTEGKTSEHTVNERLYDAILSARHYPSSNTIWILLRKIIKYTLNLNFKKITYIFSVFIKGIHPRCAANKKVSSNTH</sequence>
<dbReference type="InterPro" id="IPR029044">
    <property type="entry name" value="Nucleotide-diphossugar_trans"/>
</dbReference>
<dbReference type="GeneID" id="75021897"/>
<evidence type="ECO:0000313" key="1">
    <source>
        <dbReference type="EMBL" id="USV02411.1"/>
    </source>
</evidence>
<accession>A0ABY5CWD6</accession>
<dbReference type="Gene3D" id="3.90.550.10">
    <property type="entry name" value="Spore Coat Polysaccharide Biosynthesis Protein SpsA, Chain A"/>
    <property type="match status" value="1"/>
</dbReference>
<dbReference type="EMBL" id="CP074347">
    <property type="protein sequence ID" value="USV02411.1"/>
    <property type="molecule type" value="Genomic_DNA"/>
</dbReference>
<proteinExistence type="predicted"/>
<dbReference type="GO" id="GO:0016740">
    <property type="term" value="F:transferase activity"/>
    <property type="evidence" value="ECO:0007669"/>
    <property type="project" value="UniProtKB-KW"/>
</dbReference>
<gene>
    <name evidence="1" type="ORF">KFQ06_07855</name>
</gene>
<name>A0ABY5CWD6_9GAMM</name>
<organism evidence="1 2">
    <name type="scientific">Serratia entomophila</name>
    <dbReference type="NCBI Taxonomy" id="42906"/>
    <lineage>
        <taxon>Bacteria</taxon>
        <taxon>Pseudomonadati</taxon>
        <taxon>Pseudomonadota</taxon>
        <taxon>Gammaproteobacteria</taxon>
        <taxon>Enterobacterales</taxon>
        <taxon>Yersiniaceae</taxon>
        <taxon>Serratia</taxon>
    </lineage>
</organism>
<protein>
    <submittedName>
        <fullName evidence="1">Glycosyl transferase</fullName>
    </submittedName>
</protein>